<gene>
    <name evidence="2" type="ORF">GALL_414710</name>
</gene>
<keyword evidence="1" id="KW-0812">Transmembrane</keyword>
<feature type="transmembrane region" description="Helical" evidence="1">
    <location>
        <begin position="65"/>
        <end position="82"/>
    </location>
</feature>
<proteinExistence type="predicted"/>
<dbReference type="AlphaFoldDB" id="A0A1J5QA27"/>
<evidence type="ECO:0000313" key="2">
    <source>
        <dbReference type="EMBL" id="OIQ76847.1"/>
    </source>
</evidence>
<feature type="transmembrane region" description="Helical" evidence="1">
    <location>
        <begin position="39"/>
        <end position="59"/>
    </location>
</feature>
<dbReference type="InterPro" id="IPR017581">
    <property type="entry name" value="AtpR-like"/>
</dbReference>
<keyword evidence="1" id="KW-1133">Transmembrane helix</keyword>
<evidence type="ECO:0000256" key="1">
    <source>
        <dbReference type="SAM" id="Phobius"/>
    </source>
</evidence>
<reference evidence="2" key="1">
    <citation type="submission" date="2016-10" db="EMBL/GenBank/DDBJ databases">
        <title>Sequence of Gallionella enrichment culture.</title>
        <authorList>
            <person name="Poehlein A."/>
            <person name="Muehling M."/>
            <person name="Daniel R."/>
        </authorList>
    </citation>
    <scope>NUCLEOTIDE SEQUENCE</scope>
</reference>
<accession>A0A1J5QA27</accession>
<feature type="transmembrane region" description="Helical" evidence="1">
    <location>
        <begin position="6"/>
        <end position="27"/>
    </location>
</feature>
<protein>
    <submittedName>
        <fullName evidence="2">N-ATPase, AtpR subunit</fullName>
    </submittedName>
</protein>
<name>A0A1J5QA27_9ZZZZ</name>
<dbReference type="EMBL" id="MLJW01001757">
    <property type="protein sequence ID" value="OIQ76847.1"/>
    <property type="molecule type" value="Genomic_DNA"/>
</dbReference>
<keyword evidence="1" id="KW-0472">Membrane</keyword>
<dbReference type="Pfam" id="PF12966">
    <property type="entry name" value="AtpR"/>
    <property type="match status" value="1"/>
</dbReference>
<comment type="caution">
    <text evidence="2">The sequence shown here is derived from an EMBL/GenBank/DDBJ whole genome shotgun (WGS) entry which is preliminary data.</text>
</comment>
<dbReference type="NCBIfam" id="TIGR03165">
    <property type="entry name" value="F1F0_chp_2"/>
    <property type="match status" value="1"/>
</dbReference>
<organism evidence="2">
    <name type="scientific">mine drainage metagenome</name>
    <dbReference type="NCBI Taxonomy" id="410659"/>
    <lineage>
        <taxon>unclassified sequences</taxon>
        <taxon>metagenomes</taxon>
        <taxon>ecological metagenomes</taxon>
    </lineage>
</organism>
<sequence>MNEALSLAFALIAGVLLGAIFFGGLWWTIRRSVSSKRVALWLFGSLLLRTGIVLPGFYFVMQGDWQRLLAALLGFILARIAVTRLTQATQPPSRLAAEIDHAA</sequence>